<evidence type="ECO:0000259" key="3">
    <source>
        <dbReference type="PROSITE" id="PS50977"/>
    </source>
</evidence>
<dbReference type="RefSeq" id="WP_143982949.1">
    <property type="nucleotide sequence ID" value="NZ_CP041695.1"/>
</dbReference>
<dbReference type="InterPro" id="IPR050109">
    <property type="entry name" value="HTH-type_TetR-like_transc_reg"/>
</dbReference>
<dbReference type="InterPro" id="IPR041490">
    <property type="entry name" value="KstR2_TetR_C"/>
</dbReference>
<evidence type="ECO:0000256" key="2">
    <source>
        <dbReference type="PROSITE-ProRule" id="PRU00335"/>
    </source>
</evidence>
<accession>A0A516NT12</accession>
<dbReference type="Pfam" id="PF17932">
    <property type="entry name" value="TetR_C_24"/>
    <property type="match status" value="1"/>
</dbReference>
<evidence type="ECO:0000313" key="4">
    <source>
        <dbReference type="EMBL" id="QDP82021.1"/>
    </source>
</evidence>
<feature type="domain" description="HTH tetR-type" evidence="3">
    <location>
        <begin position="14"/>
        <end position="74"/>
    </location>
</feature>
<dbReference type="InterPro" id="IPR001387">
    <property type="entry name" value="Cro/C1-type_HTH"/>
</dbReference>
<dbReference type="PANTHER" id="PTHR30055:SF226">
    <property type="entry name" value="HTH-TYPE TRANSCRIPTIONAL REGULATOR PKSA"/>
    <property type="match status" value="1"/>
</dbReference>
<dbReference type="Gene3D" id="1.10.10.60">
    <property type="entry name" value="Homeodomain-like"/>
    <property type="match status" value="1"/>
</dbReference>
<dbReference type="PROSITE" id="PS50977">
    <property type="entry name" value="HTH_TETR_2"/>
    <property type="match status" value="1"/>
</dbReference>
<name>A0A516NT12_9NOCA</name>
<dbReference type="Gene3D" id="1.10.357.10">
    <property type="entry name" value="Tetracycline Repressor, domain 2"/>
    <property type="match status" value="1"/>
</dbReference>
<dbReference type="PANTHER" id="PTHR30055">
    <property type="entry name" value="HTH-TYPE TRANSCRIPTIONAL REGULATOR RUTR"/>
    <property type="match status" value="1"/>
</dbReference>
<dbReference type="InterPro" id="IPR001647">
    <property type="entry name" value="HTH_TetR"/>
</dbReference>
<protein>
    <submittedName>
        <fullName evidence="4">TetR/AcrR family transcriptional regulator</fullName>
    </submittedName>
</protein>
<organism evidence="4 5">
    <name type="scientific">Nocardia otitidiscaviarum</name>
    <dbReference type="NCBI Taxonomy" id="1823"/>
    <lineage>
        <taxon>Bacteria</taxon>
        <taxon>Bacillati</taxon>
        <taxon>Actinomycetota</taxon>
        <taxon>Actinomycetes</taxon>
        <taxon>Mycobacteriales</taxon>
        <taxon>Nocardiaceae</taxon>
        <taxon>Nocardia</taxon>
    </lineage>
</organism>
<dbReference type="InterPro" id="IPR009057">
    <property type="entry name" value="Homeodomain-like_sf"/>
</dbReference>
<dbReference type="Proteomes" id="UP000317039">
    <property type="component" value="Chromosome"/>
</dbReference>
<sequence>MPKINGASVVEHRADVGRRLLGAFAELLAERGYEQVTLRDVAERAGVSRSSIYNYHRDRYSLLLAWSEHQVEQYMCLLDRELAGAAEPLEQLRIVIVTVLSEFAVASSSAHSLAAALPPEQRDALMGHVAPIRDRLREILRHGIAHGEFRDDQDPDVVADMILACLETQRLHLAHGAELASAARQVLLFVADGIVRDEQRP</sequence>
<dbReference type="InterPro" id="IPR036271">
    <property type="entry name" value="Tet_transcr_reg_TetR-rel_C_sf"/>
</dbReference>
<dbReference type="Pfam" id="PF00440">
    <property type="entry name" value="TetR_N"/>
    <property type="match status" value="1"/>
</dbReference>
<dbReference type="SUPFAM" id="SSF46689">
    <property type="entry name" value="Homeodomain-like"/>
    <property type="match status" value="1"/>
</dbReference>
<proteinExistence type="predicted"/>
<dbReference type="GO" id="GO:0000976">
    <property type="term" value="F:transcription cis-regulatory region binding"/>
    <property type="evidence" value="ECO:0007669"/>
    <property type="project" value="TreeGrafter"/>
</dbReference>
<dbReference type="GeneID" id="80336223"/>
<dbReference type="SUPFAM" id="SSF48498">
    <property type="entry name" value="Tetracyclin repressor-like, C-terminal domain"/>
    <property type="match status" value="1"/>
</dbReference>
<dbReference type="PRINTS" id="PR00455">
    <property type="entry name" value="HTHTETR"/>
</dbReference>
<keyword evidence="1 2" id="KW-0238">DNA-binding</keyword>
<evidence type="ECO:0000256" key="1">
    <source>
        <dbReference type="ARBA" id="ARBA00023125"/>
    </source>
</evidence>
<dbReference type="AlphaFoldDB" id="A0A516NT12"/>
<dbReference type="CDD" id="cd00093">
    <property type="entry name" value="HTH_XRE"/>
    <property type="match status" value="1"/>
</dbReference>
<reference evidence="4 5" key="1">
    <citation type="submission" date="2019-07" db="EMBL/GenBank/DDBJ databases">
        <title>Complete Genome Sequence and Methylome Analysis of Nocardia otitidis-caviarum NEB252.</title>
        <authorList>
            <person name="Fomenkov A."/>
            <person name="Anton B.P."/>
            <person name="Vincze T."/>
            <person name="Roberts R.J."/>
        </authorList>
    </citation>
    <scope>NUCLEOTIDE SEQUENCE [LARGE SCALE GENOMIC DNA]</scope>
    <source>
        <strain evidence="4 5">NEB252</strain>
    </source>
</reference>
<dbReference type="KEGG" id="nod:FOH10_28110"/>
<dbReference type="EMBL" id="CP041695">
    <property type="protein sequence ID" value="QDP82021.1"/>
    <property type="molecule type" value="Genomic_DNA"/>
</dbReference>
<feature type="DNA-binding region" description="H-T-H motif" evidence="2">
    <location>
        <begin position="37"/>
        <end position="56"/>
    </location>
</feature>
<gene>
    <name evidence="4" type="ORF">FOH10_28110</name>
</gene>
<dbReference type="GO" id="GO:0003700">
    <property type="term" value="F:DNA-binding transcription factor activity"/>
    <property type="evidence" value="ECO:0007669"/>
    <property type="project" value="TreeGrafter"/>
</dbReference>
<evidence type="ECO:0000313" key="5">
    <source>
        <dbReference type="Proteomes" id="UP000317039"/>
    </source>
</evidence>